<dbReference type="InterPro" id="IPR010376">
    <property type="entry name" value="GBBH-like_N"/>
</dbReference>
<evidence type="ECO:0000259" key="3">
    <source>
        <dbReference type="Pfam" id="PF06155"/>
    </source>
</evidence>
<reference evidence="4 5" key="1">
    <citation type="submission" date="2020-02" db="EMBL/GenBank/DDBJ databases">
        <authorList>
            <person name="Zheng R.K."/>
            <person name="Sun C.M."/>
        </authorList>
    </citation>
    <scope>NUCLEOTIDE SEQUENCE [LARGE SCALE GENOMIC DNA]</scope>
    <source>
        <strain evidence="5">rifampicinis</strain>
    </source>
</reference>
<evidence type="ECO:0000313" key="4">
    <source>
        <dbReference type="EMBL" id="QPC81523.1"/>
    </source>
</evidence>
<dbReference type="EMBL" id="CP062983">
    <property type="protein sequence ID" value="QPC81523.1"/>
    <property type="molecule type" value="Genomic_DNA"/>
</dbReference>
<feature type="domain" description="Gamma-butyrobetaine hydroxylase-like N-terminal" evidence="3">
    <location>
        <begin position="8"/>
        <end position="100"/>
    </location>
</feature>
<proteinExistence type="predicted"/>
<dbReference type="Gene3D" id="3.30.2020.30">
    <property type="match status" value="1"/>
</dbReference>
<dbReference type="AlphaFoldDB" id="A0A7S8IE69"/>
<evidence type="ECO:0000256" key="2">
    <source>
        <dbReference type="ARBA" id="ARBA00023004"/>
    </source>
</evidence>
<dbReference type="RefSeq" id="WP_195169595.1">
    <property type="nucleotide sequence ID" value="NZ_CP062983.1"/>
</dbReference>
<organism evidence="4 5">
    <name type="scientific">Phototrophicus methaneseepsis</name>
    <dbReference type="NCBI Taxonomy" id="2710758"/>
    <lineage>
        <taxon>Bacteria</taxon>
        <taxon>Bacillati</taxon>
        <taxon>Chloroflexota</taxon>
        <taxon>Candidatus Thermofontia</taxon>
        <taxon>Phototrophicales</taxon>
        <taxon>Phototrophicaceae</taxon>
        <taxon>Phototrophicus</taxon>
    </lineage>
</organism>
<gene>
    <name evidence="4" type="ORF">G4Y79_17770</name>
</gene>
<keyword evidence="1" id="KW-0479">Metal-binding</keyword>
<dbReference type="InterPro" id="IPR038492">
    <property type="entry name" value="GBBH-like_N_sf"/>
</dbReference>
<dbReference type="Proteomes" id="UP000594468">
    <property type="component" value="Chromosome"/>
</dbReference>
<accession>A0A7S8IE69</accession>
<keyword evidence="5" id="KW-1185">Reference proteome</keyword>
<dbReference type="Pfam" id="PF06155">
    <property type="entry name" value="GBBH-like_N"/>
    <property type="match status" value="1"/>
</dbReference>
<dbReference type="PANTHER" id="PTHR35303">
    <property type="entry name" value="OS02G0197800 PROTEIN"/>
    <property type="match status" value="1"/>
</dbReference>
<protein>
    <submittedName>
        <fullName evidence="4">DUF971 domain-containing protein</fullName>
    </submittedName>
</protein>
<name>A0A7S8IE69_9CHLR</name>
<keyword evidence="2" id="KW-0408">Iron</keyword>
<dbReference type="KEGG" id="pmet:G4Y79_17770"/>
<evidence type="ECO:0000313" key="5">
    <source>
        <dbReference type="Proteomes" id="UP000594468"/>
    </source>
</evidence>
<dbReference type="GO" id="GO:0046872">
    <property type="term" value="F:metal ion binding"/>
    <property type="evidence" value="ECO:0007669"/>
    <property type="project" value="UniProtKB-KW"/>
</dbReference>
<evidence type="ECO:0000256" key="1">
    <source>
        <dbReference type="ARBA" id="ARBA00022723"/>
    </source>
</evidence>
<sequence>MDARPTNITLNKAEAYLEITWSDDKVCQYPLSHLREACPCVECRGGHQFMGMEHAPDNLLMLQPARNYNMSELHPIGNYALQPVWDDGHDTGIYTWEYLRHLCP</sequence>